<keyword evidence="2" id="KW-1185">Reference proteome</keyword>
<gene>
    <name evidence="1" type="ORF">NEZAVI_LOCUS10904</name>
</gene>
<name>A0A9P0HI57_NEZVI</name>
<dbReference type="Proteomes" id="UP001152798">
    <property type="component" value="Chromosome 5"/>
</dbReference>
<dbReference type="AlphaFoldDB" id="A0A9P0HI57"/>
<evidence type="ECO:0000313" key="2">
    <source>
        <dbReference type="Proteomes" id="UP001152798"/>
    </source>
</evidence>
<evidence type="ECO:0000313" key="1">
    <source>
        <dbReference type="EMBL" id="CAH1401976.1"/>
    </source>
</evidence>
<organism evidence="1 2">
    <name type="scientific">Nezara viridula</name>
    <name type="common">Southern green stink bug</name>
    <name type="synonym">Cimex viridulus</name>
    <dbReference type="NCBI Taxonomy" id="85310"/>
    <lineage>
        <taxon>Eukaryota</taxon>
        <taxon>Metazoa</taxon>
        <taxon>Ecdysozoa</taxon>
        <taxon>Arthropoda</taxon>
        <taxon>Hexapoda</taxon>
        <taxon>Insecta</taxon>
        <taxon>Pterygota</taxon>
        <taxon>Neoptera</taxon>
        <taxon>Paraneoptera</taxon>
        <taxon>Hemiptera</taxon>
        <taxon>Heteroptera</taxon>
        <taxon>Panheteroptera</taxon>
        <taxon>Pentatomomorpha</taxon>
        <taxon>Pentatomoidea</taxon>
        <taxon>Pentatomidae</taxon>
        <taxon>Pentatominae</taxon>
        <taxon>Nezara</taxon>
    </lineage>
</organism>
<dbReference type="EMBL" id="OV725081">
    <property type="protein sequence ID" value="CAH1401976.1"/>
    <property type="molecule type" value="Genomic_DNA"/>
</dbReference>
<reference evidence="1" key="1">
    <citation type="submission" date="2022-01" db="EMBL/GenBank/DDBJ databases">
        <authorList>
            <person name="King R."/>
        </authorList>
    </citation>
    <scope>NUCLEOTIDE SEQUENCE</scope>
</reference>
<accession>A0A9P0HI57</accession>
<proteinExistence type="predicted"/>
<protein>
    <submittedName>
        <fullName evidence="1">Uncharacterized protein</fullName>
    </submittedName>
</protein>
<sequence length="107" mass="12066">MPTAQFSAGYPLDRKVSPRVLPSIFLHDLLLRRSSHVAARVLGYPPRGSQATVYNGFSDQKKVKPSLKLSVCLETSPSELTDPEIDSDLPIRGESYWLYKRSFNKIE</sequence>